<reference evidence="3 4" key="1">
    <citation type="submission" date="2019-06" db="EMBL/GenBank/DDBJ databases">
        <title>Quisquiliibacterium sp. nov., isolated from a maize field.</title>
        <authorList>
            <person name="Lin S.-Y."/>
            <person name="Tsai C.-F."/>
            <person name="Young C.-C."/>
        </authorList>
    </citation>
    <scope>NUCLEOTIDE SEQUENCE [LARGE SCALE GENOMIC DNA]</scope>
    <source>
        <strain evidence="3 4">CC-CFT501</strain>
    </source>
</reference>
<comment type="caution">
    <text evidence="3">The sequence shown here is derived from an EMBL/GenBank/DDBJ whole genome shotgun (WGS) entry which is preliminary data.</text>
</comment>
<organism evidence="3 4">
    <name type="scientific">Zeimonas arvi</name>
    <dbReference type="NCBI Taxonomy" id="2498847"/>
    <lineage>
        <taxon>Bacteria</taxon>
        <taxon>Pseudomonadati</taxon>
        <taxon>Pseudomonadota</taxon>
        <taxon>Betaproteobacteria</taxon>
        <taxon>Burkholderiales</taxon>
        <taxon>Burkholderiaceae</taxon>
        <taxon>Zeimonas</taxon>
    </lineage>
</organism>
<feature type="domain" description="SHOCT" evidence="2">
    <location>
        <begin position="57"/>
        <end position="82"/>
    </location>
</feature>
<dbReference type="AlphaFoldDB" id="A0A5C8P3V1"/>
<dbReference type="Pfam" id="PF09851">
    <property type="entry name" value="SHOCT"/>
    <property type="match status" value="1"/>
</dbReference>
<name>A0A5C8P3V1_9BURK</name>
<evidence type="ECO:0000313" key="3">
    <source>
        <dbReference type="EMBL" id="TXL68139.1"/>
    </source>
</evidence>
<protein>
    <submittedName>
        <fullName evidence="3">SHOCT domain-containing protein</fullName>
    </submittedName>
</protein>
<evidence type="ECO:0000259" key="2">
    <source>
        <dbReference type="Pfam" id="PF09851"/>
    </source>
</evidence>
<keyword evidence="1" id="KW-0472">Membrane</keyword>
<dbReference type="RefSeq" id="WP_147702280.1">
    <property type="nucleotide sequence ID" value="NZ_VDUY01000001.1"/>
</dbReference>
<gene>
    <name evidence="3" type="ORF">FHP08_00045</name>
</gene>
<proteinExistence type="predicted"/>
<dbReference type="OrthoDB" id="1123500at2"/>
<evidence type="ECO:0000313" key="4">
    <source>
        <dbReference type="Proteomes" id="UP000321548"/>
    </source>
</evidence>
<keyword evidence="1" id="KW-0812">Transmembrane</keyword>
<accession>A0A5C8P3V1</accession>
<dbReference type="Proteomes" id="UP000321548">
    <property type="component" value="Unassembled WGS sequence"/>
</dbReference>
<evidence type="ECO:0000256" key="1">
    <source>
        <dbReference type="SAM" id="Phobius"/>
    </source>
</evidence>
<keyword evidence="4" id="KW-1185">Reference proteome</keyword>
<dbReference type="EMBL" id="VDUY01000001">
    <property type="protein sequence ID" value="TXL68139.1"/>
    <property type="molecule type" value="Genomic_DNA"/>
</dbReference>
<sequence length="84" mass="9343">MMWGGMYDGGWGWGMGWGLMGLLHGVLWLVLIAMGIFVLARWLRADAATTGHGAESALDVLKKRYARGEIGKEEYEEKKRDLSA</sequence>
<keyword evidence="1" id="KW-1133">Transmembrane helix</keyword>
<feature type="transmembrane region" description="Helical" evidence="1">
    <location>
        <begin position="20"/>
        <end position="40"/>
    </location>
</feature>
<dbReference type="InterPro" id="IPR018649">
    <property type="entry name" value="SHOCT"/>
</dbReference>